<keyword evidence="7" id="KW-0829">Tyrosine-protein kinase</keyword>
<organism evidence="12 13">
    <name type="scientific">Saccoglossus kowalevskii</name>
    <name type="common">Acorn worm</name>
    <dbReference type="NCBI Taxonomy" id="10224"/>
    <lineage>
        <taxon>Eukaryota</taxon>
        <taxon>Metazoa</taxon>
        <taxon>Hemichordata</taxon>
        <taxon>Enteropneusta</taxon>
        <taxon>Harrimaniidae</taxon>
        <taxon>Saccoglossus</taxon>
    </lineage>
</organism>
<keyword evidence="2 8" id="KW-0728">SH3 domain</keyword>
<keyword evidence="3" id="KW-0808">Transferase</keyword>
<evidence type="ECO:0000256" key="5">
    <source>
        <dbReference type="ARBA" id="ARBA00022777"/>
    </source>
</evidence>
<proteinExistence type="predicted"/>
<dbReference type="InterPro" id="IPR011009">
    <property type="entry name" value="Kinase-like_dom_sf"/>
</dbReference>
<dbReference type="PROSITE" id="PS00109">
    <property type="entry name" value="PROTEIN_KINASE_TYR"/>
    <property type="match status" value="1"/>
</dbReference>
<dbReference type="Pfam" id="PF07714">
    <property type="entry name" value="PK_Tyr_Ser-Thr"/>
    <property type="match status" value="1"/>
</dbReference>
<dbReference type="RefSeq" id="XP_006825584.1">
    <property type="nucleotide sequence ID" value="XM_006825521.1"/>
</dbReference>
<evidence type="ECO:0000256" key="9">
    <source>
        <dbReference type="SAM" id="MobiDB-lite"/>
    </source>
</evidence>
<dbReference type="InterPro" id="IPR001245">
    <property type="entry name" value="Ser-Thr/Tyr_kinase_cat_dom"/>
</dbReference>
<accession>A0ABM0MZZ3</accession>
<evidence type="ECO:0000313" key="12">
    <source>
        <dbReference type="Proteomes" id="UP000694865"/>
    </source>
</evidence>
<dbReference type="PRINTS" id="PR00109">
    <property type="entry name" value="TYRKINASE"/>
</dbReference>
<evidence type="ECO:0000256" key="2">
    <source>
        <dbReference type="ARBA" id="ARBA00022443"/>
    </source>
</evidence>
<dbReference type="SMART" id="SM00326">
    <property type="entry name" value="SH3"/>
    <property type="match status" value="1"/>
</dbReference>
<feature type="domain" description="SH3" evidence="10">
    <location>
        <begin position="69"/>
        <end position="130"/>
    </location>
</feature>
<name>A0ABM0MZZ3_SACKO</name>
<dbReference type="PANTHER" id="PTHR24418">
    <property type="entry name" value="TYROSINE-PROTEIN KINASE"/>
    <property type="match status" value="1"/>
</dbReference>
<evidence type="ECO:0000256" key="6">
    <source>
        <dbReference type="ARBA" id="ARBA00022840"/>
    </source>
</evidence>
<dbReference type="Gene3D" id="1.10.510.10">
    <property type="entry name" value="Transferase(Phosphotransferase) domain 1"/>
    <property type="match status" value="1"/>
</dbReference>
<keyword evidence="6" id="KW-0067">ATP-binding</keyword>
<gene>
    <name evidence="13" type="primary">LOC102802340</name>
</gene>
<dbReference type="SUPFAM" id="SSF50044">
    <property type="entry name" value="SH3-domain"/>
    <property type="match status" value="1"/>
</dbReference>
<evidence type="ECO:0000313" key="13">
    <source>
        <dbReference type="RefSeq" id="XP_006825584.1"/>
    </source>
</evidence>
<keyword evidence="5" id="KW-0418">Kinase</keyword>
<dbReference type="CDD" id="cd11845">
    <property type="entry name" value="SH3_Src_like"/>
    <property type="match status" value="1"/>
</dbReference>
<dbReference type="InterPro" id="IPR001452">
    <property type="entry name" value="SH3_domain"/>
</dbReference>
<evidence type="ECO:0000259" key="10">
    <source>
        <dbReference type="PROSITE" id="PS50002"/>
    </source>
</evidence>
<dbReference type="InterPro" id="IPR050198">
    <property type="entry name" value="Non-receptor_tyrosine_kinases"/>
</dbReference>
<dbReference type="InterPro" id="IPR036028">
    <property type="entry name" value="SH3-like_dom_sf"/>
</dbReference>
<dbReference type="Gene3D" id="2.30.30.40">
    <property type="entry name" value="SH3 Domains"/>
    <property type="match status" value="1"/>
</dbReference>
<dbReference type="PRINTS" id="PR00452">
    <property type="entry name" value="SH3DOMAIN"/>
</dbReference>
<reference evidence="13" key="1">
    <citation type="submission" date="2025-08" db="UniProtKB">
        <authorList>
            <consortium name="RefSeq"/>
        </authorList>
    </citation>
    <scope>IDENTIFICATION</scope>
    <source>
        <tissue evidence="13">Testes</tissue>
    </source>
</reference>
<keyword evidence="4" id="KW-0547">Nucleotide-binding</keyword>
<dbReference type="PROSITE" id="PS50002">
    <property type="entry name" value="SH3"/>
    <property type="match status" value="1"/>
</dbReference>
<dbReference type="InterPro" id="IPR008266">
    <property type="entry name" value="Tyr_kinase_AS"/>
</dbReference>
<dbReference type="SUPFAM" id="SSF56112">
    <property type="entry name" value="Protein kinase-like (PK-like)"/>
    <property type="match status" value="1"/>
</dbReference>
<evidence type="ECO:0000256" key="4">
    <source>
        <dbReference type="ARBA" id="ARBA00022741"/>
    </source>
</evidence>
<dbReference type="PROSITE" id="PS50011">
    <property type="entry name" value="PROTEIN_KINASE_DOM"/>
    <property type="match status" value="1"/>
</dbReference>
<dbReference type="Proteomes" id="UP000694865">
    <property type="component" value="Unplaced"/>
</dbReference>
<feature type="region of interest" description="Disordered" evidence="9">
    <location>
        <begin position="1"/>
        <end position="23"/>
    </location>
</feature>
<evidence type="ECO:0000259" key="11">
    <source>
        <dbReference type="PROSITE" id="PS50011"/>
    </source>
</evidence>
<dbReference type="SMART" id="SM00219">
    <property type="entry name" value="TyrKc"/>
    <property type="match status" value="1"/>
</dbReference>
<dbReference type="Pfam" id="PF00018">
    <property type="entry name" value="SH3_1"/>
    <property type="match status" value="1"/>
</dbReference>
<sequence length="387" mass="43604">MGCLQSQHAPAVRYQPDNQNNAKPNTVNLRAGNNLNQTNVKSVASPNQAAIKIPNFDQPHVEQARQQSQGPAIYLALYDYQARIEDDLTFQKGEHLQIINNNDGDWWLAKSLSTHREGYVPSNFIAPLQSITAEDVGSWNGVTKVAIKTLKTGTMSPQAFLQEANLMKKLRHENLVQLYAVCTEKEPIYIVTELMVNGSLLDFLRDGNGKNLTLPELVDMGGQIAAGMSYLERINYIHRDLAARNCLVGENKTVKVADFGLARIIEDDEYTARQGAKFPIKWTSPEAALYGSFTTKSDVWSFGILLTELITLGRMPYPGMMNREVLEQVDRGYRMPKPQNCPPALYDLMLDCWNKSPDQRPTFEFLTGYLDDFFVAAQPNYKEPDNY</sequence>
<dbReference type="CDD" id="cd05034">
    <property type="entry name" value="PTKc_Src_like"/>
    <property type="match status" value="1"/>
</dbReference>
<evidence type="ECO:0000256" key="3">
    <source>
        <dbReference type="ARBA" id="ARBA00022679"/>
    </source>
</evidence>
<dbReference type="InterPro" id="IPR000719">
    <property type="entry name" value="Prot_kinase_dom"/>
</dbReference>
<dbReference type="InterPro" id="IPR020635">
    <property type="entry name" value="Tyr_kinase_cat_dom"/>
</dbReference>
<evidence type="ECO:0000256" key="8">
    <source>
        <dbReference type="PROSITE-ProRule" id="PRU00192"/>
    </source>
</evidence>
<dbReference type="EC" id="2.7.10.2" evidence="1"/>
<keyword evidence="12" id="KW-1185">Reference proteome</keyword>
<evidence type="ECO:0000256" key="7">
    <source>
        <dbReference type="ARBA" id="ARBA00023137"/>
    </source>
</evidence>
<protein>
    <recommendedName>
        <fullName evidence="1">non-specific protein-tyrosine kinase</fullName>
        <ecNumber evidence="1">2.7.10.2</ecNumber>
    </recommendedName>
</protein>
<feature type="domain" description="Protein kinase" evidence="11">
    <location>
        <begin position="109"/>
        <end position="374"/>
    </location>
</feature>
<evidence type="ECO:0000256" key="1">
    <source>
        <dbReference type="ARBA" id="ARBA00011903"/>
    </source>
</evidence>
<dbReference type="GeneID" id="102802340"/>